<dbReference type="EMBL" id="JAACNH010000002">
    <property type="protein sequence ID" value="KAG8451127.1"/>
    <property type="molecule type" value="Genomic_DNA"/>
</dbReference>
<keyword evidence="3" id="KW-1185">Reference proteome</keyword>
<gene>
    <name evidence="2" type="ORF">GDO86_003405</name>
</gene>
<feature type="compositionally biased region" description="Polar residues" evidence="1">
    <location>
        <begin position="60"/>
        <end position="71"/>
    </location>
</feature>
<reference evidence="2" key="1">
    <citation type="thesis" date="2020" institute="ProQuest LLC" country="789 East Eisenhower Parkway, Ann Arbor, MI, USA">
        <title>Comparative Genomics and Chromosome Evolution.</title>
        <authorList>
            <person name="Mudd A.B."/>
        </authorList>
    </citation>
    <scope>NUCLEOTIDE SEQUENCE</scope>
    <source>
        <strain evidence="2">Female2</strain>
        <tissue evidence="2">Blood</tissue>
    </source>
</reference>
<dbReference type="EMBL" id="JAACNH010000002">
    <property type="protein sequence ID" value="KAG8451128.1"/>
    <property type="molecule type" value="Genomic_DNA"/>
</dbReference>
<proteinExistence type="predicted"/>
<evidence type="ECO:0000256" key="1">
    <source>
        <dbReference type="SAM" id="MobiDB-lite"/>
    </source>
</evidence>
<protein>
    <submittedName>
        <fullName evidence="2">Uncharacterized protein</fullName>
    </submittedName>
</protein>
<evidence type="ECO:0000313" key="3">
    <source>
        <dbReference type="Proteomes" id="UP000812440"/>
    </source>
</evidence>
<accession>A0A8T2K3X8</accession>
<comment type="caution">
    <text evidence="2">The sequence shown here is derived from an EMBL/GenBank/DDBJ whole genome shotgun (WGS) entry which is preliminary data.</text>
</comment>
<name>A0A8T2K3X8_9PIPI</name>
<dbReference type="Proteomes" id="UP000812440">
    <property type="component" value="Chromosome 2"/>
</dbReference>
<organism evidence="2 3">
    <name type="scientific">Hymenochirus boettgeri</name>
    <name type="common">Congo dwarf clawed frog</name>
    <dbReference type="NCBI Taxonomy" id="247094"/>
    <lineage>
        <taxon>Eukaryota</taxon>
        <taxon>Metazoa</taxon>
        <taxon>Chordata</taxon>
        <taxon>Craniata</taxon>
        <taxon>Vertebrata</taxon>
        <taxon>Euteleostomi</taxon>
        <taxon>Amphibia</taxon>
        <taxon>Batrachia</taxon>
        <taxon>Anura</taxon>
        <taxon>Pipoidea</taxon>
        <taxon>Pipidae</taxon>
        <taxon>Pipinae</taxon>
        <taxon>Hymenochirus</taxon>
    </lineage>
</organism>
<feature type="compositionally biased region" description="Low complexity" evidence="1">
    <location>
        <begin position="92"/>
        <end position="106"/>
    </location>
</feature>
<feature type="region of interest" description="Disordered" evidence="1">
    <location>
        <begin position="1"/>
        <end position="122"/>
    </location>
</feature>
<evidence type="ECO:0000313" key="2">
    <source>
        <dbReference type="EMBL" id="KAG8451128.1"/>
    </source>
</evidence>
<dbReference type="AlphaFoldDB" id="A0A8T2K3X8"/>
<sequence>MPGEATETVPAAEQELHQPQAETDPSPKPLSGVDMQSKPNVPGPKPKMKTKVPSHKSVPVASTTASCSSSEPKLEAPVPKPKMKTKEPSPKSVAPVACTPSSSSSEPKPEAPGMMPAVLFPL</sequence>
<dbReference type="OrthoDB" id="9627485at2759"/>